<sequence length="115" mass="13523">MRMRTLSPVWTFTARIRTLSRAVSTRRSKCGSVVKERRRRGRRVCIIYVCAFDSFVPASYCKTELKLRAVVSTLTDDKVENLLGSQEVIYIHHFKYTAYYVLNLMYLLRIIQHSI</sequence>
<organism evidence="1">
    <name type="scientific">Cacopsylla melanoneura</name>
    <dbReference type="NCBI Taxonomy" id="428564"/>
    <lineage>
        <taxon>Eukaryota</taxon>
        <taxon>Metazoa</taxon>
        <taxon>Ecdysozoa</taxon>
        <taxon>Arthropoda</taxon>
        <taxon>Hexapoda</taxon>
        <taxon>Insecta</taxon>
        <taxon>Pterygota</taxon>
        <taxon>Neoptera</taxon>
        <taxon>Paraneoptera</taxon>
        <taxon>Hemiptera</taxon>
        <taxon>Sternorrhyncha</taxon>
        <taxon>Psylloidea</taxon>
        <taxon>Psyllidae</taxon>
        <taxon>Psyllinae</taxon>
        <taxon>Cacopsylla</taxon>
    </lineage>
</organism>
<accession>A0A8D9BRP3</accession>
<name>A0A8D9BRP3_9HEMI</name>
<evidence type="ECO:0000313" key="1">
    <source>
        <dbReference type="EMBL" id="CAG6787432.1"/>
    </source>
</evidence>
<dbReference type="AlphaFoldDB" id="A0A8D9BRP3"/>
<dbReference type="EMBL" id="HBUF01653914">
    <property type="protein sequence ID" value="CAG6787432.1"/>
    <property type="molecule type" value="Transcribed_RNA"/>
</dbReference>
<proteinExistence type="predicted"/>
<reference evidence="1" key="1">
    <citation type="submission" date="2021-05" db="EMBL/GenBank/DDBJ databases">
        <authorList>
            <person name="Alioto T."/>
            <person name="Alioto T."/>
            <person name="Gomez Garrido J."/>
        </authorList>
    </citation>
    <scope>NUCLEOTIDE SEQUENCE</scope>
</reference>
<protein>
    <submittedName>
        <fullName evidence="1">Uncharacterized protein</fullName>
    </submittedName>
</protein>